<proteinExistence type="predicted"/>
<feature type="transmembrane region" description="Helical" evidence="1">
    <location>
        <begin position="80"/>
        <end position="104"/>
    </location>
</feature>
<gene>
    <name evidence="2" type="ORF">SCLCIDRAFT_476148</name>
</gene>
<organism evidence="2 3">
    <name type="scientific">Scleroderma citrinum Foug A</name>
    <dbReference type="NCBI Taxonomy" id="1036808"/>
    <lineage>
        <taxon>Eukaryota</taxon>
        <taxon>Fungi</taxon>
        <taxon>Dikarya</taxon>
        <taxon>Basidiomycota</taxon>
        <taxon>Agaricomycotina</taxon>
        <taxon>Agaricomycetes</taxon>
        <taxon>Agaricomycetidae</taxon>
        <taxon>Boletales</taxon>
        <taxon>Sclerodermatineae</taxon>
        <taxon>Sclerodermataceae</taxon>
        <taxon>Scleroderma</taxon>
    </lineage>
</organism>
<evidence type="ECO:0000313" key="3">
    <source>
        <dbReference type="Proteomes" id="UP000053989"/>
    </source>
</evidence>
<evidence type="ECO:0000313" key="2">
    <source>
        <dbReference type="EMBL" id="KIM53003.1"/>
    </source>
</evidence>
<dbReference type="InParanoid" id="A0A0C2YTL1"/>
<dbReference type="Proteomes" id="UP000053989">
    <property type="component" value="Unassembled WGS sequence"/>
</dbReference>
<name>A0A0C2YTL1_9AGAM</name>
<dbReference type="AlphaFoldDB" id="A0A0C2YTL1"/>
<evidence type="ECO:0000256" key="1">
    <source>
        <dbReference type="SAM" id="Phobius"/>
    </source>
</evidence>
<dbReference type="HOGENOM" id="CLU_1343955_0_0_1"/>
<dbReference type="EMBL" id="KN822193">
    <property type="protein sequence ID" value="KIM53003.1"/>
    <property type="molecule type" value="Genomic_DNA"/>
</dbReference>
<sequence>MPSHVRLSQVEVKITNLLNGGIRGCMSYETRVLVPQHDQTAACGPQGCRARRNDCNKSTRRRHEPNAPSRVVSEATCRRLLYLFVICIYNLGEVGLSVGASLVLRMELHEHCRSKRIMPGFNNATVEIGWTLRLEYVMKRMFFLPRVVVFLKCHVASPKMPRYFVPLIHLPVDASVLRGWERTALATLDGESQRRRREKPQRRQ</sequence>
<keyword evidence="1" id="KW-1133">Transmembrane helix</keyword>
<reference evidence="3" key="2">
    <citation type="submission" date="2015-01" db="EMBL/GenBank/DDBJ databases">
        <title>Evolutionary Origins and Diversification of the Mycorrhizal Mutualists.</title>
        <authorList>
            <consortium name="DOE Joint Genome Institute"/>
            <consortium name="Mycorrhizal Genomics Consortium"/>
            <person name="Kohler A."/>
            <person name="Kuo A."/>
            <person name="Nagy L.G."/>
            <person name="Floudas D."/>
            <person name="Copeland A."/>
            <person name="Barry K.W."/>
            <person name="Cichocki N."/>
            <person name="Veneault-Fourrey C."/>
            <person name="LaButti K."/>
            <person name="Lindquist E.A."/>
            <person name="Lipzen A."/>
            <person name="Lundell T."/>
            <person name="Morin E."/>
            <person name="Murat C."/>
            <person name="Riley R."/>
            <person name="Ohm R."/>
            <person name="Sun H."/>
            <person name="Tunlid A."/>
            <person name="Henrissat B."/>
            <person name="Grigoriev I.V."/>
            <person name="Hibbett D.S."/>
            <person name="Martin F."/>
        </authorList>
    </citation>
    <scope>NUCLEOTIDE SEQUENCE [LARGE SCALE GENOMIC DNA]</scope>
    <source>
        <strain evidence="3">Foug A</strain>
    </source>
</reference>
<protein>
    <submittedName>
        <fullName evidence="2">Uncharacterized protein</fullName>
    </submittedName>
</protein>
<keyword evidence="3" id="KW-1185">Reference proteome</keyword>
<accession>A0A0C2YTL1</accession>
<keyword evidence="1" id="KW-0812">Transmembrane</keyword>
<keyword evidence="1" id="KW-0472">Membrane</keyword>
<reference evidence="2 3" key="1">
    <citation type="submission" date="2014-04" db="EMBL/GenBank/DDBJ databases">
        <authorList>
            <consortium name="DOE Joint Genome Institute"/>
            <person name="Kuo A."/>
            <person name="Kohler A."/>
            <person name="Nagy L.G."/>
            <person name="Floudas D."/>
            <person name="Copeland A."/>
            <person name="Barry K.W."/>
            <person name="Cichocki N."/>
            <person name="Veneault-Fourrey C."/>
            <person name="LaButti K."/>
            <person name="Lindquist E.A."/>
            <person name="Lipzen A."/>
            <person name="Lundell T."/>
            <person name="Morin E."/>
            <person name="Murat C."/>
            <person name="Sun H."/>
            <person name="Tunlid A."/>
            <person name="Henrissat B."/>
            <person name="Grigoriev I.V."/>
            <person name="Hibbett D.S."/>
            <person name="Martin F."/>
            <person name="Nordberg H.P."/>
            <person name="Cantor M.N."/>
            <person name="Hua S.X."/>
        </authorList>
    </citation>
    <scope>NUCLEOTIDE SEQUENCE [LARGE SCALE GENOMIC DNA]</scope>
    <source>
        <strain evidence="2 3">Foug A</strain>
    </source>
</reference>